<evidence type="ECO:0000259" key="3">
    <source>
        <dbReference type="Pfam" id="PF22807"/>
    </source>
</evidence>
<evidence type="ECO:0000313" key="5">
    <source>
        <dbReference type="Proteomes" id="UP000481861"/>
    </source>
</evidence>
<dbReference type="Proteomes" id="UP000481861">
    <property type="component" value="Unassembled WGS sequence"/>
</dbReference>
<organism evidence="4 5">
    <name type="scientific">Massariosphaeria phaeospora</name>
    <dbReference type="NCBI Taxonomy" id="100035"/>
    <lineage>
        <taxon>Eukaryota</taxon>
        <taxon>Fungi</taxon>
        <taxon>Dikarya</taxon>
        <taxon>Ascomycota</taxon>
        <taxon>Pezizomycotina</taxon>
        <taxon>Dothideomycetes</taxon>
        <taxon>Pleosporomycetidae</taxon>
        <taxon>Pleosporales</taxon>
        <taxon>Pleosporales incertae sedis</taxon>
        <taxon>Massariosphaeria</taxon>
    </lineage>
</organism>
<keyword evidence="5" id="KW-1185">Reference proteome</keyword>
<evidence type="ECO:0000313" key="4">
    <source>
        <dbReference type="EMBL" id="KAF2872359.1"/>
    </source>
</evidence>
<dbReference type="SUPFAM" id="SSF63829">
    <property type="entry name" value="Calcium-dependent phosphotriesterase"/>
    <property type="match status" value="1"/>
</dbReference>
<accession>A0A7C8M9P5</accession>
<dbReference type="PANTHER" id="PTHR47797">
    <property type="entry name" value="DEHYDROGENASE, PUTATIVE (AFU_ORTHOLOGUE AFUA_8G05805)-RELATED"/>
    <property type="match status" value="1"/>
</dbReference>
<dbReference type="Pfam" id="PF22807">
    <property type="entry name" value="TrAA12"/>
    <property type="match status" value="1"/>
</dbReference>
<dbReference type="PANTHER" id="PTHR47797:SF5">
    <property type="entry name" value="CELLOBIOSE DEHYDROGENASE CYTOCHROME DOMAIN-CONTAINING PROTEIN"/>
    <property type="match status" value="1"/>
</dbReference>
<dbReference type="Pfam" id="PF16010">
    <property type="entry name" value="CDH-cyt"/>
    <property type="match status" value="1"/>
</dbReference>
<feature type="signal peptide" evidence="1">
    <location>
        <begin position="1"/>
        <end position="19"/>
    </location>
</feature>
<dbReference type="InterPro" id="IPR015920">
    <property type="entry name" value="Cellobiose_DH-like_cyt"/>
</dbReference>
<reference evidence="4 5" key="1">
    <citation type="submission" date="2020-01" db="EMBL/GenBank/DDBJ databases">
        <authorList>
            <consortium name="DOE Joint Genome Institute"/>
            <person name="Haridas S."/>
            <person name="Albert R."/>
            <person name="Binder M."/>
            <person name="Bloem J."/>
            <person name="Labutti K."/>
            <person name="Salamov A."/>
            <person name="Andreopoulos B."/>
            <person name="Baker S.E."/>
            <person name="Barry K."/>
            <person name="Bills G."/>
            <person name="Bluhm B.H."/>
            <person name="Cannon C."/>
            <person name="Castanera R."/>
            <person name="Culley D.E."/>
            <person name="Daum C."/>
            <person name="Ezra D."/>
            <person name="Gonzalez J.B."/>
            <person name="Henrissat B."/>
            <person name="Kuo A."/>
            <person name="Liang C."/>
            <person name="Lipzen A."/>
            <person name="Lutzoni F."/>
            <person name="Magnuson J."/>
            <person name="Mondo S."/>
            <person name="Nolan M."/>
            <person name="Ohm R."/>
            <person name="Pangilinan J."/>
            <person name="Park H.-J.H."/>
            <person name="Ramirez L."/>
            <person name="Alfaro M."/>
            <person name="Sun H."/>
            <person name="Tritt A."/>
            <person name="Yoshinaga Y."/>
            <person name="Zwiers L.-H.L."/>
            <person name="Turgeon B.G."/>
            <person name="Goodwin S.B."/>
            <person name="Spatafora J.W."/>
            <person name="Crous P.W."/>
            <person name="Grigoriev I.V."/>
        </authorList>
    </citation>
    <scope>NUCLEOTIDE SEQUENCE [LARGE SCALE GENOMIC DNA]</scope>
    <source>
        <strain evidence="4 5">CBS 611.86</strain>
    </source>
</reference>
<feature type="domain" description="Pyrroloquinoline quinone-dependent pyranose dehydrogenase beta-propeller" evidence="3">
    <location>
        <begin position="268"/>
        <end position="644"/>
    </location>
</feature>
<feature type="chain" id="PRO_5028974198" evidence="1">
    <location>
        <begin position="20"/>
        <end position="653"/>
    </location>
</feature>
<dbReference type="Gene3D" id="2.60.40.1210">
    <property type="entry name" value="Cellobiose dehydrogenase, cytochrome domain"/>
    <property type="match status" value="1"/>
</dbReference>
<evidence type="ECO:0000259" key="2">
    <source>
        <dbReference type="Pfam" id="PF16010"/>
    </source>
</evidence>
<dbReference type="EMBL" id="JAADJZ010000009">
    <property type="protein sequence ID" value="KAF2872359.1"/>
    <property type="molecule type" value="Genomic_DNA"/>
</dbReference>
<dbReference type="SUPFAM" id="SSF49344">
    <property type="entry name" value="CBD9-like"/>
    <property type="match status" value="1"/>
</dbReference>
<feature type="domain" description="Cellobiose dehydrogenase-like cytochrome" evidence="2">
    <location>
        <begin position="25"/>
        <end position="203"/>
    </location>
</feature>
<dbReference type="Gene3D" id="2.120.10.30">
    <property type="entry name" value="TolB, C-terminal domain"/>
    <property type="match status" value="1"/>
</dbReference>
<dbReference type="AlphaFoldDB" id="A0A7C8M9P5"/>
<dbReference type="InterPro" id="IPR054539">
    <property type="entry name" value="Beta-prop_PDH"/>
</dbReference>
<sequence length="653" mass="70379">MILGRLSGVLAILTGAVSGQAAQRYCDPVTSICYSGWTGGNGIWIGVALPSTTTPAFDTALQIISPIANGWVGFSWGGTMPYVPLTVGWVNTASNTSIYSSRMAFGLSLPQPFDGAEYSYLQGTGYNKTHWTLNVRCKGCSEWHDVDGNLASIDPNGAAVKFAYAYARLAPREPANNRSTFNSHTKFGHWNLDLTLGQNAKFNQLIAANLVPDALKPSSSGVPTSLPTSVRTSTLTSVVPTANPGPIQTGIPMSCSGVSALHFPTLTVDGWKATKVAGGLTQPRGVIFDTAGHLLLIQNGLGITGHTIGSDGCLTSAKTIITQRNLNHGIALSQDGKSLYASSATTVFAFDYDSATMSINGSSRAVVTGMDNRGHVTRTLTIPPKHPNLLIVSHGSNDNFDFESGNMKVGRSSIKAYDMTQVPTDGYNYASGGQQLGYGLRNSVGLAFDSDGMLWAVENSSDEIHRGTVDIHVDNPADELNFIGDPSKENTQWYGYPTCYTVWKPDFITDRVFSVGDQFVMTPNDTFSDDTCTQTSVPAKLALQAHSAPLDVAFNKNSTRMYVTFHGSWNRNPPTGYKIAEIQFRKESTGLFAPSHFVNSTAGYKDIFWSPDVEHCSTTQCFRPVSIVRDKYERMYVTSDSGGEGELIIFGRV</sequence>
<keyword evidence="1" id="KW-0732">Signal</keyword>
<dbReference type="OrthoDB" id="507128at2759"/>
<comment type="caution">
    <text evidence="4">The sequence shown here is derived from an EMBL/GenBank/DDBJ whole genome shotgun (WGS) entry which is preliminary data.</text>
</comment>
<evidence type="ECO:0000256" key="1">
    <source>
        <dbReference type="SAM" id="SignalP"/>
    </source>
</evidence>
<dbReference type="InterPro" id="IPR011042">
    <property type="entry name" value="6-blade_b-propeller_TolB-like"/>
</dbReference>
<name>A0A7C8M9P5_9PLEO</name>
<dbReference type="CDD" id="cd09630">
    <property type="entry name" value="CDH_like_cytochrome"/>
    <property type="match status" value="1"/>
</dbReference>
<proteinExistence type="predicted"/>
<protein>
    <submittedName>
        <fullName evidence="4">Cellobiose dehydrogenase-like protein</fullName>
    </submittedName>
</protein>
<gene>
    <name evidence="4" type="ORF">BDV95DRAFT_628045</name>
</gene>